<evidence type="ECO:0000313" key="8">
    <source>
        <dbReference type="EMBL" id="MBY3593647.1"/>
    </source>
</evidence>
<sequence>MPLLHIENITRSFGSTRALAGADLSIERGEIVALMGANGAGKSTLVKILSGVLAAGGGTIQLDGRPFAPRSPAEAAKAGVVTVHQSTDLVGAAGLTVADALLLNRFADSSTPFFVSRTGIRRAAQAMLDAAGFSLSLDRDFGELTSADRQLVAIARALANRADLLILDEPTASLSGEESRRLFDILLRLRKRGLAILYISHRTADLETIADRALVMRGGRVIGSFSRPIDFSSAIETMIGRKLEAARPDARPATGPAIFEMRDVSLLSSGTTFDLSVHEGEVVAVTGVLGAGKSRLLQAIFGVTALGRGAMFLDGRPYRPKNPAEAIAAGVAMAAEDRHRSSLMPPAWPGHSLSATISLPHLAKWYPHGFLFGGRERREAEQAMARLGIKAAGPLASIWSLSGGNQQKAVIGRWEAEPSRLLLLDEPFQGVDVGARHDIIRAIRARTDRAALIATSDPEEAYEVADRILVIDRHVLRPPAGGIATPAAIQGISA</sequence>
<name>A0ABS7LQ89_9HYPH</name>
<dbReference type="EMBL" id="JABTXI010000013">
    <property type="protein sequence ID" value="MBY3593647.1"/>
    <property type="molecule type" value="Genomic_DNA"/>
</dbReference>
<dbReference type="PANTHER" id="PTHR43790:SF9">
    <property type="entry name" value="GALACTOFURANOSE TRANSPORTER ATP-BINDING PROTEIN YTFR"/>
    <property type="match status" value="1"/>
</dbReference>
<evidence type="ECO:0000256" key="6">
    <source>
        <dbReference type="ARBA" id="ARBA00023136"/>
    </source>
</evidence>
<evidence type="ECO:0000256" key="3">
    <source>
        <dbReference type="ARBA" id="ARBA00022737"/>
    </source>
</evidence>
<keyword evidence="2" id="KW-0762">Sugar transport</keyword>
<dbReference type="Pfam" id="PF00005">
    <property type="entry name" value="ABC_tran"/>
    <property type="match status" value="2"/>
</dbReference>
<dbReference type="InterPro" id="IPR027417">
    <property type="entry name" value="P-loop_NTPase"/>
</dbReference>
<accession>A0ABS7LQ89</accession>
<feature type="domain" description="ABC transporter" evidence="7">
    <location>
        <begin position="4"/>
        <end position="243"/>
    </location>
</feature>
<organism evidence="8 9">
    <name type="scientific">Rhizobium bangladeshense</name>
    <dbReference type="NCBI Taxonomy" id="1138189"/>
    <lineage>
        <taxon>Bacteria</taxon>
        <taxon>Pseudomonadati</taxon>
        <taxon>Pseudomonadota</taxon>
        <taxon>Alphaproteobacteria</taxon>
        <taxon>Hyphomicrobiales</taxon>
        <taxon>Rhizobiaceae</taxon>
        <taxon>Rhizobium/Agrobacterium group</taxon>
        <taxon>Rhizobium</taxon>
    </lineage>
</organism>
<comment type="caution">
    <text evidence="8">The sequence shown here is derived from an EMBL/GenBank/DDBJ whole genome shotgun (WGS) entry which is preliminary data.</text>
</comment>
<gene>
    <name evidence="8" type="ORF">HJA87_27735</name>
</gene>
<reference evidence="8 9" key="1">
    <citation type="submission" date="2020-06" db="EMBL/GenBank/DDBJ databases">
        <title>Global-level population genomics: horizontal gene transfer, symbiosis and evolution in Rhizobia.</title>
        <authorList>
            <person name="Gai Y."/>
        </authorList>
    </citation>
    <scope>NUCLEOTIDE SEQUENCE [LARGE SCALE GENOMIC DNA]</scope>
    <source>
        <strain evidence="8 9">PLR6_1b</strain>
    </source>
</reference>
<proteinExistence type="predicted"/>
<keyword evidence="5 8" id="KW-0067">ATP-binding</keyword>
<dbReference type="SMART" id="SM00382">
    <property type="entry name" value="AAA"/>
    <property type="match status" value="2"/>
</dbReference>
<keyword evidence="1" id="KW-0813">Transport</keyword>
<keyword evidence="9" id="KW-1185">Reference proteome</keyword>
<dbReference type="PROSITE" id="PS50893">
    <property type="entry name" value="ABC_TRANSPORTER_2"/>
    <property type="match status" value="2"/>
</dbReference>
<evidence type="ECO:0000256" key="5">
    <source>
        <dbReference type="ARBA" id="ARBA00022840"/>
    </source>
</evidence>
<dbReference type="PANTHER" id="PTHR43790">
    <property type="entry name" value="CARBOHYDRATE TRANSPORT ATP-BINDING PROTEIN MG119-RELATED"/>
    <property type="match status" value="1"/>
</dbReference>
<dbReference type="RefSeq" id="WP_221095437.1">
    <property type="nucleotide sequence ID" value="NZ_JABDWX010000014.1"/>
</dbReference>
<evidence type="ECO:0000259" key="7">
    <source>
        <dbReference type="PROSITE" id="PS50893"/>
    </source>
</evidence>
<keyword evidence="4" id="KW-0547">Nucleotide-binding</keyword>
<dbReference type="InterPro" id="IPR003593">
    <property type="entry name" value="AAA+_ATPase"/>
</dbReference>
<evidence type="ECO:0000313" key="9">
    <source>
        <dbReference type="Proteomes" id="UP000720124"/>
    </source>
</evidence>
<dbReference type="InterPro" id="IPR050107">
    <property type="entry name" value="ABC_carbohydrate_import_ATPase"/>
</dbReference>
<dbReference type="GO" id="GO:0005524">
    <property type="term" value="F:ATP binding"/>
    <property type="evidence" value="ECO:0007669"/>
    <property type="project" value="UniProtKB-KW"/>
</dbReference>
<dbReference type="InterPro" id="IPR003439">
    <property type="entry name" value="ABC_transporter-like_ATP-bd"/>
</dbReference>
<dbReference type="SUPFAM" id="SSF52540">
    <property type="entry name" value="P-loop containing nucleoside triphosphate hydrolases"/>
    <property type="match status" value="2"/>
</dbReference>
<dbReference type="Gene3D" id="3.40.50.300">
    <property type="entry name" value="P-loop containing nucleotide triphosphate hydrolases"/>
    <property type="match status" value="2"/>
</dbReference>
<protein>
    <submittedName>
        <fullName evidence="8">Sugar ABC transporter ATP-binding protein</fullName>
    </submittedName>
</protein>
<dbReference type="CDD" id="cd03216">
    <property type="entry name" value="ABC_Carb_Monos_I"/>
    <property type="match status" value="1"/>
</dbReference>
<keyword evidence="6" id="KW-0472">Membrane</keyword>
<feature type="domain" description="ABC transporter" evidence="7">
    <location>
        <begin position="253"/>
        <end position="492"/>
    </location>
</feature>
<evidence type="ECO:0000256" key="2">
    <source>
        <dbReference type="ARBA" id="ARBA00022597"/>
    </source>
</evidence>
<evidence type="ECO:0000256" key="1">
    <source>
        <dbReference type="ARBA" id="ARBA00022448"/>
    </source>
</evidence>
<keyword evidence="3" id="KW-0677">Repeat</keyword>
<evidence type="ECO:0000256" key="4">
    <source>
        <dbReference type="ARBA" id="ARBA00022741"/>
    </source>
</evidence>
<dbReference type="Proteomes" id="UP000720124">
    <property type="component" value="Unassembled WGS sequence"/>
</dbReference>